<dbReference type="STRING" id="1449976.KALB_1048"/>
<dbReference type="GO" id="GO:0005886">
    <property type="term" value="C:plasma membrane"/>
    <property type="evidence" value="ECO:0007669"/>
    <property type="project" value="UniProtKB-SubCell"/>
</dbReference>
<dbReference type="EMBL" id="CP007155">
    <property type="protein sequence ID" value="AHH94421.1"/>
    <property type="molecule type" value="Genomic_DNA"/>
</dbReference>
<keyword evidence="7 9" id="KW-1133">Transmembrane helix</keyword>
<comment type="function">
    <text evidence="9">Converts cobyric acid to cobinamide by the addition of aminopropanol on the F carboxylic group.</text>
</comment>
<dbReference type="GO" id="GO:0048472">
    <property type="term" value="F:threonine-phosphate decarboxylase activity"/>
    <property type="evidence" value="ECO:0007669"/>
    <property type="project" value="InterPro"/>
</dbReference>
<dbReference type="GO" id="GO:0015420">
    <property type="term" value="F:ABC-type vitamin B12 transporter activity"/>
    <property type="evidence" value="ECO:0007669"/>
    <property type="project" value="UniProtKB-UniRule"/>
</dbReference>
<evidence type="ECO:0000313" key="10">
    <source>
        <dbReference type="EMBL" id="AHH94421.1"/>
    </source>
</evidence>
<evidence type="ECO:0000256" key="7">
    <source>
        <dbReference type="ARBA" id="ARBA00022989"/>
    </source>
</evidence>
<evidence type="ECO:0000256" key="3">
    <source>
        <dbReference type="ARBA" id="ARBA00006263"/>
    </source>
</evidence>
<dbReference type="HOGENOM" id="CLU_054212_1_2_11"/>
<sequence>MARVSLARAVGLVLGAAADAVFGDPRRCHPVAAFGRAASALEQLAYRDSKVAGVLYTGALTGGAALLGLAVERAGRRHPLIRVVSTAAATWVVLGGASLADEGTAMGRSLGASEIEDARARLPNLCGRDPKSLDAAGLARATVESVAENTSDAVVAPLLWGAVAGVPGLLVYRAANTLDAMVGHRSPRYARFGWASARLDDVLNLVPSRVAAMLTAVSAPVVGGSARGAWQTWRRDASAHPSPNAGQIESAFAGALEIRLGGRTVYSHGAEERPVLGHGRSPDAGHVTRAVELSRVVGALSAAASAVLATALGLRKR</sequence>
<keyword evidence="4 9" id="KW-1003">Cell membrane</keyword>
<evidence type="ECO:0000256" key="9">
    <source>
        <dbReference type="HAMAP-Rule" id="MF_00024"/>
    </source>
</evidence>
<dbReference type="PANTHER" id="PTHR34308:SF1">
    <property type="entry name" value="COBALAMIN BIOSYNTHESIS PROTEIN CBIB"/>
    <property type="match status" value="1"/>
</dbReference>
<dbReference type="AlphaFoldDB" id="W5W1I4"/>
<keyword evidence="11" id="KW-1185">Reference proteome</keyword>
<keyword evidence="5 9" id="KW-0169">Cobalamin biosynthesis</keyword>
<name>W5W1I4_9PSEU</name>
<keyword evidence="8 9" id="KW-0472">Membrane</keyword>
<dbReference type="GO" id="GO:0009236">
    <property type="term" value="P:cobalamin biosynthetic process"/>
    <property type="evidence" value="ECO:0007669"/>
    <property type="project" value="UniProtKB-UniRule"/>
</dbReference>
<dbReference type="UniPathway" id="UPA00148"/>
<dbReference type="Proteomes" id="UP000019225">
    <property type="component" value="Chromosome"/>
</dbReference>
<dbReference type="eggNOG" id="COG1270">
    <property type="taxonomic scope" value="Bacteria"/>
</dbReference>
<protein>
    <recommendedName>
        <fullName evidence="9">Cobalamin biosynthesis protein CobD</fullName>
    </recommendedName>
</protein>
<evidence type="ECO:0000256" key="8">
    <source>
        <dbReference type="ARBA" id="ARBA00023136"/>
    </source>
</evidence>
<evidence type="ECO:0000313" key="11">
    <source>
        <dbReference type="Proteomes" id="UP000019225"/>
    </source>
</evidence>
<dbReference type="Pfam" id="PF03186">
    <property type="entry name" value="CobD_Cbib"/>
    <property type="match status" value="1"/>
</dbReference>
<gene>
    <name evidence="9" type="primary">cobD</name>
    <name evidence="10" type="ORF">KALB_1048</name>
</gene>
<comment type="pathway">
    <text evidence="2 9">Cofactor biosynthesis; adenosylcobalamin biosynthesis.</text>
</comment>
<evidence type="ECO:0000256" key="4">
    <source>
        <dbReference type="ARBA" id="ARBA00022475"/>
    </source>
</evidence>
<dbReference type="NCBIfam" id="TIGR00380">
    <property type="entry name" value="cobal_cbiB"/>
    <property type="match status" value="1"/>
</dbReference>
<comment type="subcellular location">
    <subcellularLocation>
        <location evidence="1 9">Cell membrane</location>
        <topology evidence="1 9">Multi-pass membrane protein</topology>
    </subcellularLocation>
</comment>
<evidence type="ECO:0000256" key="1">
    <source>
        <dbReference type="ARBA" id="ARBA00004651"/>
    </source>
</evidence>
<dbReference type="PATRIC" id="fig|1449976.3.peg.1051"/>
<evidence type="ECO:0000256" key="6">
    <source>
        <dbReference type="ARBA" id="ARBA00022692"/>
    </source>
</evidence>
<keyword evidence="6 9" id="KW-0812">Transmembrane</keyword>
<evidence type="ECO:0000256" key="2">
    <source>
        <dbReference type="ARBA" id="ARBA00004953"/>
    </source>
</evidence>
<evidence type="ECO:0000256" key="5">
    <source>
        <dbReference type="ARBA" id="ARBA00022573"/>
    </source>
</evidence>
<dbReference type="NCBIfam" id="NF002276">
    <property type="entry name" value="PRK01209.1-4"/>
    <property type="match status" value="1"/>
</dbReference>
<dbReference type="InterPro" id="IPR004485">
    <property type="entry name" value="Cobalamin_biosynth_CobD/CbiB"/>
</dbReference>
<dbReference type="KEGG" id="kal:KALB_1048"/>
<accession>W5W1I4</accession>
<organism evidence="10 11">
    <name type="scientific">Kutzneria albida DSM 43870</name>
    <dbReference type="NCBI Taxonomy" id="1449976"/>
    <lineage>
        <taxon>Bacteria</taxon>
        <taxon>Bacillati</taxon>
        <taxon>Actinomycetota</taxon>
        <taxon>Actinomycetes</taxon>
        <taxon>Pseudonocardiales</taxon>
        <taxon>Pseudonocardiaceae</taxon>
        <taxon>Kutzneria</taxon>
    </lineage>
</organism>
<comment type="similarity">
    <text evidence="3 9">Belongs to the CobD/CbiB family.</text>
</comment>
<dbReference type="PANTHER" id="PTHR34308">
    <property type="entry name" value="COBALAMIN BIOSYNTHESIS PROTEIN CBIB"/>
    <property type="match status" value="1"/>
</dbReference>
<reference evidence="10 11" key="1">
    <citation type="journal article" date="2014" name="BMC Genomics">
        <title>Complete genome sequence of producer of the glycopeptide antibiotic Aculeximycin Kutzneria albida DSM 43870T, a representative of minor genus of Pseudonocardiaceae.</title>
        <authorList>
            <person name="Rebets Y."/>
            <person name="Tokovenko B."/>
            <person name="Lushchyk I."/>
            <person name="Ruckert C."/>
            <person name="Zaburannyi N."/>
            <person name="Bechthold A."/>
            <person name="Kalinowski J."/>
            <person name="Luzhetskyy A."/>
        </authorList>
    </citation>
    <scope>NUCLEOTIDE SEQUENCE [LARGE SCALE GENOMIC DNA]</scope>
    <source>
        <strain evidence="10">DSM 43870</strain>
    </source>
</reference>
<proteinExistence type="inferred from homology"/>
<dbReference type="HAMAP" id="MF_00024">
    <property type="entry name" value="CobD_CbiB"/>
    <property type="match status" value="1"/>
</dbReference>